<evidence type="ECO:0000313" key="6">
    <source>
        <dbReference type="Proteomes" id="UP000323166"/>
    </source>
</evidence>
<dbReference type="PROSITE" id="PS00041">
    <property type="entry name" value="HTH_ARAC_FAMILY_1"/>
    <property type="match status" value="1"/>
</dbReference>
<proteinExistence type="predicted"/>
<evidence type="ECO:0000256" key="2">
    <source>
        <dbReference type="ARBA" id="ARBA00023125"/>
    </source>
</evidence>
<dbReference type="PROSITE" id="PS01124">
    <property type="entry name" value="HTH_ARAC_FAMILY_2"/>
    <property type="match status" value="1"/>
</dbReference>
<feature type="domain" description="HTH araC/xylS-type" evidence="4">
    <location>
        <begin position="149"/>
        <end position="246"/>
    </location>
</feature>
<keyword evidence="2 5" id="KW-0238">DNA-binding</keyword>
<dbReference type="InterPro" id="IPR009057">
    <property type="entry name" value="Homeodomain-like_sf"/>
</dbReference>
<dbReference type="InterPro" id="IPR018062">
    <property type="entry name" value="HTH_AraC-typ_CS"/>
</dbReference>
<keyword evidence="6" id="KW-1185">Reference proteome</keyword>
<gene>
    <name evidence="5" type="ORF">LX24_01727</name>
</gene>
<dbReference type="Gene3D" id="1.10.10.60">
    <property type="entry name" value="Homeodomain-like"/>
    <property type="match status" value="2"/>
</dbReference>
<dbReference type="Pfam" id="PF12833">
    <property type="entry name" value="HTH_18"/>
    <property type="match status" value="1"/>
</dbReference>
<dbReference type="InterPro" id="IPR020449">
    <property type="entry name" value="Tscrpt_reg_AraC-type_HTH"/>
</dbReference>
<reference evidence="5 6" key="1">
    <citation type="submission" date="2019-07" db="EMBL/GenBank/DDBJ databases">
        <title>Genomic Encyclopedia of Type Strains, Phase I: the one thousand microbial genomes (KMG-I) project.</title>
        <authorList>
            <person name="Kyrpides N."/>
        </authorList>
    </citation>
    <scope>NUCLEOTIDE SEQUENCE [LARGE SCALE GENOMIC DNA]</scope>
    <source>
        <strain evidence="5 6">DSM 6562</strain>
    </source>
</reference>
<dbReference type="InterPro" id="IPR018060">
    <property type="entry name" value="HTH_AraC"/>
</dbReference>
<keyword evidence="1" id="KW-0805">Transcription regulation</keyword>
<dbReference type="PRINTS" id="PR00032">
    <property type="entry name" value="HTHARAC"/>
</dbReference>
<sequence>MLTGSFLLRKLLENFVLPTSTPPPTWIGKREYQFRKHSMLSFGPDITVLNKIDAPTQECANICFNRDFFEDIAREATGKRNIIKGLEYAPSSQLMQTILLFEHEVGNYGNGCPLMIQSICVQLAIQVLRCMNINGVGGRKYSRENNYVNKAKDYMHAYCNAGISINDICKEINLSPFHFIRLFKAQTGKTPYQYLLEVRMQQAETLLKGGCSVEEAARLCGFVNPGHFSSLFRRIVGITPSSYRKKYFINFKE</sequence>
<evidence type="ECO:0000313" key="5">
    <source>
        <dbReference type="EMBL" id="TYO95376.1"/>
    </source>
</evidence>
<dbReference type="Proteomes" id="UP000323166">
    <property type="component" value="Unassembled WGS sequence"/>
</dbReference>
<dbReference type="AlphaFoldDB" id="A0A5S4ZRU3"/>
<evidence type="ECO:0000259" key="4">
    <source>
        <dbReference type="PROSITE" id="PS01124"/>
    </source>
</evidence>
<organism evidence="5 6">
    <name type="scientific">Desulfallas thermosapovorans DSM 6562</name>
    <dbReference type="NCBI Taxonomy" id="1121431"/>
    <lineage>
        <taxon>Bacteria</taxon>
        <taxon>Bacillati</taxon>
        <taxon>Bacillota</taxon>
        <taxon>Clostridia</taxon>
        <taxon>Eubacteriales</taxon>
        <taxon>Desulfallaceae</taxon>
        <taxon>Desulfallas</taxon>
    </lineage>
</organism>
<evidence type="ECO:0000256" key="3">
    <source>
        <dbReference type="ARBA" id="ARBA00023163"/>
    </source>
</evidence>
<dbReference type="GO" id="GO:0003700">
    <property type="term" value="F:DNA-binding transcription factor activity"/>
    <property type="evidence" value="ECO:0007669"/>
    <property type="project" value="InterPro"/>
</dbReference>
<dbReference type="InterPro" id="IPR050204">
    <property type="entry name" value="AraC_XylS_family_regulators"/>
</dbReference>
<dbReference type="SMART" id="SM00342">
    <property type="entry name" value="HTH_ARAC"/>
    <property type="match status" value="1"/>
</dbReference>
<dbReference type="PANTHER" id="PTHR46796">
    <property type="entry name" value="HTH-TYPE TRANSCRIPTIONAL ACTIVATOR RHAS-RELATED"/>
    <property type="match status" value="1"/>
</dbReference>
<name>A0A5S4ZRU3_9FIRM</name>
<keyword evidence="3" id="KW-0804">Transcription</keyword>
<evidence type="ECO:0000256" key="1">
    <source>
        <dbReference type="ARBA" id="ARBA00023015"/>
    </source>
</evidence>
<dbReference type="SUPFAM" id="SSF46689">
    <property type="entry name" value="Homeodomain-like"/>
    <property type="match status" value="2"/>
</dbReference>
<dbReference type="EMBL" id="VNHM01000008">
    <property type="protein sequence ID" value="TYO95376.1"/>
    <property type="molecule type" value="Genomic_DNA"/>
</dbReference>
<comment type="caution">
    <text evidence="5">The sequence shown here is derived from an EMBL/GenBank/DDBJ whole genome shotgun (WGS) entry which is preliminary data.</text>
</comment>
<accession>A0A5S4ZRU3</accession>
<protein>
    <submittedName>
        <fullName evidence="5">AraC-like DNA-binding protein</fullName>
    </submittedName>
</protein>
<dbReference type="GO" id="GO:0043565">
    <property type="term" value="F:sequence-specific DNA binding"/>
    <property type="evidence" value="ECO:0007669"/>
    <property type="project" value="InterPro"/>
</dbReference>